<dbReference type="Proteomes" id="UP000596742">
    <property type="component" value="Unassembled WGS sequence"/>
</dbReference>
<proteinExistence type="predicted"/>
<comment type="caution">
    <text evidence="2">The sequence shown here is derived from an EMBL/GenBank/DDBJ whole genome shotgun (WGS) entry which is preliminary data.</text>
</comment>
<evidence type="ECO:0000256" key="1">
    <source>
        <dbReference type="SAM" id="MobiDB-lite"/>
    </source>
</evidence>
<dbReference type="InterPro" id="IPR011042">
    <property type="entry name" value="6-blade_b-propeller_TolB-like"/>
</dbReference>
<sequence length="354" mass="39107">MGSSPSLAQPQSPAQARSQAQPRAQCPVEPVKQAQIPIGCKCGNPKVKWRCENCVSMLCDMCQDKDHAAKGHHIIDITTIQVKISDVKTYQTKVERSFCLEVAPDNSLWIGDGDEKEGFHPFTSPSALQNVKLVGDKVKVISSFNINVFGVAVTPSNDILLATFQPRLKQIKAGSKKLTDSIYCEDMSNLAIVHVTKDDRVIVSVDNAVVVMDTDGNHLTRYEKDENNKQVFSHFATSINSTINGNIFVAGYYDRKVVVFGKTDIISIYRGHHSFNNEYTGNESTPMDNVIVADSQNHALHILNNTGHLLTTYNTKDIGIPILEHLAITKEGSFTVLYMTSSRSNLYKMVITGC</sequence>
<evidence type="ECO:0000313" key="2">
    <source>
        <dbReference type="EMBL" id="VDI34518.1"/>
    </source>
</evidence>
<dbReference type="SUPFAM" id="SSF101898">
    <property type="entry name" value="NHL repeat"/>
    <property type="match status" value="1"/>
</dbReference>
<feature type="region of interest" description="Disordered" evidence="1">
    <location>
        <begin position="1"/>
        <end position="26"/>
    </location>
</feature>
<gene>
    <name evidence="2" type="ORF">MGAL_10B015281</name>
</gene>
<dbReference type="OrthoDB" id="6074598at2759"/>
<dbReference type="Gene3D" id="2.120.10.30">
    <property type="entry name" value="TolB, C-terminal domain"/>
    <property type="match status" value="1"/>
</dbReference>
<protein>
    <recommendedName>
        <fullName evidence="4">B box-type domain-containing protein</fullName>
    </recommendedName>
</protein>
<accession>A0A8B6EII9</accession>
<evidence type="ECO:0008006" key="4">
    <source>
        <dbReference type="Google" id="ProtNLM"/>
    </source>
</evidence>
<name>A0A8B6EII9_MYTGA</name>
<organism evidence="2 3">
    <name type="scientific">Mytilus galloprovincialis</name>
    <name type="common">Mediterranean mussel</name>
    <dbReference type="NCBI Taxonomy" id="29158"/>
    <lineage>
        <taxon>Eukaryota</taxon>
        <taxon>Metazoa</taxon>
        <taxon>Spiralia</taxon>
        <taxon>Lophotrochozoa</taxon>
        <taxon>Mollusca</taxon>
        <taxon>Bivalvia</taxon>
        <taxon>Autobranchia</taxon>
        <taxon>Pteriomorphia</taxon>
        <taxon>Mytilida</taxon>
        <taxon>Mytiloidea</taxon>
        <taxon>Mytilidae</taxon>
        <taxon>Mytilinae</taxon>
        <taxon>Mytilus</taxon>
    </lineage>
</organism>
<dbReference type="CDD" id="cd19757">
    <property type="entry name" value="Bbox1"/>
    <property type="match status" value="1"/>
</dbReference>
<reference evidence="2" key="1">
    <citation type="submission" date="2018-11" db="EMBL/GenBank/DDBJ databases">
        <authorList>
            <person name="Alioto T."/>
            <person name="Alioto T."/>
        </authorList>
    </citation>
    <scope>NUCLEOTIDE SEQUENCE</scope>
</reference>
<evidence type="ECO:0000313" key="3">
    <source>
        <dbReference type="Proteomes" id="UP000596742"/>
    </source>
</evidence>
<dbReference type="EMBL" id="UYJE01005153">
    <property type="protein sequence ID" value="VDI34518.1"/>
    <property type="molecule type" value="Genomic_DNA"/>
</dbReference>
<keyword evidence="3" id="KW-1185">Reference proteome</keyword>
<dbReference type="AlphaFoldDB" id="A0A8B6EII9"/>